<accession>J9EEM5</accession>
<organism evidence="2 3">
    <name type="scientific">Wuchereria bancrofti</name>
    <dbReference type="NCBI Taxonomy" id="6293"/>
    <lineage>
        <taxon>Eukaryota</taxon>
        <taxon>Metazoa</taxon>
        <taxon>Ecdysozoa</taxon>
        <taxon>Nematoda</taxon>
        <taxon>Chromadorea</taxon>
        <taxon>Rhabditida</taxon>
        <taxon>Spirurina</taxon>
        <taxon>Spiruromorpha</taxon>
        <taxon>Filarioidea</taxon>
        <taxon>Onchocercidae</taxon>
        <taxon>Wuchereria</taxon>
    </lineage>
</organism>
<feature type="region of interest" description="Disordered" evidence="1">
    <location>
        <begin position="32"/>
        <end position="56"/>
    </location>
</feature>
<dbReference type="AlphaFoldDB" id="J9EEM5"/>
<feature type="compositionally biased region" description="Basic and acidic residues" evidence="1">
    <location>
        <begin position="34"/>
        <end position="55"/>
    </location>
</feature>
<name>J9EEM5_WUCBA</name>
<gene>
    <name evidence="2" type="ORF">WUBG_13609</name>
</gene>
<comment type="caution">
    <text evidence="2">The sequence shown here is derived from an EMBL/GenBank/DDBJ whole genome shotgun (WGS) entry which is preliminary data.</text>
</comment>
<reference evidence="3" key="1">
    <citation type="submission" date="2012-08" db="EMBL/GenBank/DDBJ databases">
        <title>The Genome Sequence of Wuchereria bancrofti.</title>
        <authorList>
            <person name="Nutman T.B."/>
            <person name="Fink D.L."/>
            <person name="Russ C."/>
            <person name="Young S."/>
            <person name="Zeng Q."/>
            <person name="Koehrsen M."/>
            <person name="Alvarado L."/>
            <person name="Berlin A."/>
            <person name="Chapman S.B."/>
            <person name="Chen Z."/>
            <person name="Freedman E."/>
            <person name="Gellesch M."/>
            <person name="Goldberg J."/>
            <person name="Griggs A."/>
            <person name="Gujja S."/>
            <person name="Heilman E.R."/>
            <person name="Heiman D."/>
            <person name="Hepburn T."/>
            <person name="Howarth C."/>
            <person name="Jen D."/>
            <person name="Larson L."/>
            <person name="Lewis B."/>
            <person name="Mehta T."/>
            <person name="Park D."/>
            <person name="Pearson M."/>
            <person name="Roberts A."/>
            <person name="Saif S."/>
            <person name="Shea T."/>
            <person name="Shenoy N."/>
            <person name="Sisk P."/>
            <person name="Stolte C."/>
            <person name="Sykes S."/>
            <person name="Walk T."/>
            <person name="White J."/>
            <person name="Yandava C."/>
            <person name="Haas B."/>
            <person name="Henn M.R."/>
            <person name="Nusbaum C."/>
            <person name="Birren B."/>
        </authorList>
    </citation>
    <scope>NUCLEOTIDE SEQUENCE [LARGE SCALE GENOMIC DNA]</scope>
    <source>
        <strain evidence="3">NA</strain>
    </source>
</reference>
<dbReference type="EMBL" id="ADBV01010502">
    <property type="protein sequence ID" value="EJW75482.1"/>
    <property type="molecule type" value="Genomic_DNA"/>
</dbReference>
<proteinExistence type="predicted"/>
<sequence length="110" mass="12586">MCETDSEGVLSTKLIDNILSYFPIDNTSLASTIDDEKHDNKPDDIKESEIKRNNSAEDLNNTNEVTKILEKLTKKYRGEETNVIICCDSTNNKAAEVNFFILYFNIFQNK</sequence>
<evidence type="ECO:0000313" key="2">
    <source>
        <dbReference type="EMBL" id="EJW75482.1"/>
    </source>
</evidence>
<evidence type="ECO:0000256" key="1">
    <source>
        <dbReference type="SAM" id="MobiDB-lite"/>
    </source>
</evidence>
<dbReference type="Proteomes" id="UP000004810">
    <property type="component" value="Unassembled WGS sequence"/>
</dbReference>
<evidence type="ECO:0000313" key="3">
    <source>
        <dbReference type="Proteomes" id="UP000004810"/>
    </source>
</evidence>
<protein>
    <submittedName>
        <fullName evidence="2">Uncharacterized protein</fullName>
    </submittedName>
</protein>